<dbReference type="InterPro" id="IPR032816">
    <property type="entry name" value="VTT_dom"/>
</dbReference>
<evidence type="ECO:0000256" key="1">
    <source>
        <dbReference type="ARBA" id="ARBA00004651"/>
    </source>
</evidence>
<feature type="transmembrane region" description="Helical" evidence="6">
    <location>
        <begin position="184"/>
        <end position="204"/>
    </location>
</feature>
<dbReference type="PANTHER" id="PTHR12677:SF59">
    <property type="entry name" value="GOLGI APPARATUS MEMBRANE PROTEIN TVP38-RELATED"/>
    <property type="match status" value="1"/>
</dbReference>
<dbReference type="Proteomes" id="UP000198775">
    <property type="component" value="Unassembled WGS sequence"/>
</dbReference>
<dbReference type="EMBL" id="FOCX01000001">
    <property type="protein sequence ID" value="SEM97899.1"/>
    <property type="molecule type" value="Genomic_DNA"/>
</dbReference>
<keyword evidence="3 6" id="KW-0812">Transmembrane</keyword>
<dbReference type="RefSeq" id="WP_092656451.1">
    <property type="nucleotide sequence ID" value="NZ_FOCX01000001.1"/>
</dbReference>
<sequence>MRGVTRQRLLVGSILAAVAAVAVVGRSPTAVLRWAESLAGQPVLFAVALAVLYLFRPLALLPVAVCSVLVGYVYGLAGIPIAMAGAAVTNMPVFLLARYTDMGGTLAARFESHAGRFVATAGAFRSVLVARLLPLPSDAVSYAAGLTRVPVRYYVLGSTVGEIPWIVAAILAGRSMHDLTASGASVGLDVIVGLVALAALLLAGPAYRYLTEERATGAADVQ</sequence>
<evidence type="ECO:0000313" key="8">
    <source>
        <dbReference type="EMBL" id="SEM97899.1"/>
    </source>
</evidence>
<dbReference type="GO" id="GO:0005886">
    <property type="term" value="C:plasma membrane"/>
    <property type="evidence" value="ECO:0007669"/>
    <property type="project" value="UniProtKB-SubCell"/>
</dbReference>
<dbReference type="AlphaFoldDB" id="A0A1H8CSQ2"/>
<evidence type="ECO:0000259" key="7">
    <source>
        <dbReference type="Pfam" id="PF09335"/>
    </source>
</evidence>
<dbReference type="Pfam" id="PF09335">
    <property type="entry name" value="VTT_dom"/>
    <property type="match status" value="1"/>
</dbReference>
<feature type="transmembrane region" description="Helical" evidence="6">
    <location>
        <begin position="42"/>
        <end position="65"/>
    </location>
</feature>
<evidence type="ECO:0000256" key="2">
    <source>
        <dbReference type="ARBA" id="ARBA00022475"/>
    </source>
</evidence>
<organism evidence="8 9">
    <name type="scientific">Halorientalis persicus</name>
    <dbReference type="NCBI Taxonomy" id="1367881"/>
    <lineage>
        <taxon>Archaea</taxon>
        <taxon>Methanobacteriati</taxon>
        <taxon>Methanobacteriota</taxon>
        <taxon>Stenosarchaea group</taxon>
        <taxon>Halobacteria</taxon>
        <taxon>Halobacteriales</taxon>
        <taxon>Haloarculaceae</taxon>
        <taxon>Halorientalis</taxon>
    </lineage>
</organism>
<keyword evidence="2" id="KW-1003">Cell membrane</keyword>
<keyword evidence="4 6" id="KW-1133">Transmembrane helix</keyword>
<evidence type="ECO:0000256" key="3">
    <source>
        <dbReference type="ARBA" id="ARBA00022692"/>
    </source>
</evidence>
<evidence type="ECO:0000256" key="4">
    <source>
        <dbReference type="ARBA" id="ARBA00022989"/>
    </source>
</evidence>
<dbReference type="InterPro" id="IPR015414">
    <property type="entry name" value="TMEM64"/>
</dbReference>
<name>A0A1H8CSQ2_9EURY</name>
<proteinExistence type="predicted"/>
<keyword evidence="9" id="KW-1185">Reference proteome</keyword>
<protein>
    <submittedName>
        <fullName evidence="8">Uncharacterized membrane protein YdjX, TVP38/TMEM64 family, SNARE-associated domain</fullName>
    </submittedName>
</protein>
<accession>A0A1H8CSQ2</accession>
<comment type="subcellular location">
    <subcellularLocation>
        <location evidence="1">Cell membrane</location>
        <topology evidence="1">Multi-pass membrane protein</topology>
    </subcellularLocation>
</comment>
<evidence type="ECO:0000256" key="5">
    <source>
        <dbReference type="ARBA" id="ARBA00023136"/>
    </source>
</evidence>
<evidence type="ECO:0000256" key="6">
    <source>
        <dbReference type="SAM" id="Phobius"/>
    </source>
</evidence>
<gene>
    <name evidence="8" type="ORF">SAMN05216388_100168</name>
</gene>
<dbReference type="PANTHER" id="PTHR12677">
    <property type="entry name" value="GOLGI APPARATUS MEMBRANE PROTEIN TVP38-RELATED"/>
    <property type="match status" value="1"/>
</dbReference>
<keyword evidence="5 6" id="KW-0472">Membrane</keyword>
<feature type="transmembrane region" description="Helical" evidence="6">
    <location>
        <begin position="153"/>
        <end position="172"/>
    </location>
</feature>
<evidence type="ECO:0000313" key="9">
    <source>
        <dbReference type="Proteomes" id="UP000198775"/>
    </source>
</evidence>
<feature type="transmembrane region" description="Helical" evidence="6">
    <location>
        <begin position="72"/>
        <end position="94"/>
    </location>
</feature>
<feature type="domain" description="VTT" evidence="7">
    <location>
        <begin position="62"/>
        <end position="174"/>
    </location>
</feature>
<dbReference type="OrthoDB" id="293407at2157"/>
<reference evidence="9" key="1">
    <citation type="submission" date="2016-10" db="EMBL/GenBank/DDBJ databases">
        <authorList>
            <person name="Varghese N."/>
            <person name="Submissions S."/>
        </authorList>
    </citation>
    <scope>NUCLEOTIDE SEQUENCE [LARGE SCALE GENOMIC DNA]</scope>
    <source>
        <strain evidence="9">IBRC-M 10043</strain>
    </source>
</reference>